<evidence type="ECO:0000256" key="2">
    <source>
        <dbReference type="ARBA" id="ARBA00022980"/>
    </source>
</evidence>
<dbReference type="GO" id="GO:0005840">
    <property type="term" value="C:ribosome"/>
    <property type="evidence" value="ECO:0007669"/>
    <property type="project" value="UniProtKB-KW"/>
</dbReference>
<dbReference type="InterPro" id="IPR013005">
    <property type="entry name" value="Ribosomal_uL4-like"/>
</dbReference>
<dbReference type="Pfam" id="PF00573">
    <property type="entry name" value="Ribosomal_L4"/>
    <property type="match status" value="1"/>
</dbReference>
<gene>
    <name evidence="5" type="primary">rplD</name>
    <name evidence="7" type="ORF">A2633_02085</name>
</gene>
<keyword evidence="5" id="KW-0699">rRNA-binding</keyword>
<keyword evidence="3 5" id="KW-0687">Ribonucleoprotein</keyword>
<dbReference type="AlphaFoldDB" id="A0A1G2K5C1"/>
<dbReference type="GO" id="GO:0003735">
    <property type="term" value="F:structural constituent of ribosome"/>
    <property type="evidence" value="ECO:0007669"/>
    <property type="project" value="InterPro"/>
</dbReference>
<dbReference type="GO" id="GO:0019843">
    <property type="term" value="F:rRNA binding"/>
    <property type="evidence" value="ECO:0007669"/>
    <property type="project" value="UniProtKB-UniRule"/>
</dbReference>
<evidence type="ECO:0000313" key="8">
    <source>
        <dbReference type="Proteomes" id="UP000177152"/>
    </source>
</evidence>
<evidence type="ECO:0000256" key="3">
    <source>
        <dbReference type="ARBA" id="ARBA00023274"/>
    </source>
</evidence>
<feature type="region of interest" description="Disordered" evidence="6">
    <location>
        <begin position="54"/>
        <end position="89"/>
    </location>
</feature>
<comment type="similarity">
    <text evidence="1 5">Belongs to the universal ribosomal protein uL4 family.</text>
</comment>
<evidence type="ECO:0000256" key="6">
    <source>
        <dbReference type="SAM" id="MobiDB-lite"/>
    </source>
</evidence>
<dbReference type="GO" id="GO:1990904">
    <property type="term" value="C:ribonucleoprotein complex"/>
    <property type="evidence" value="ECO:0007669"/>
    <property type="project" value="UniProtKB-KW"/>
</dbReference>
<comment type="subunit">
    <text evidence="5">Part of the 50S ribosomal subunit.</text>
</comment>
<sequence>MKVKVYNQEGKESGTAELPEAVFGLPWNADLVHQVAVSQGANMRPTVAHARDRANVRGGGRKPWRQKGTGRARHGSTRSPIWKGGGVTHGPLKEKDYSKKINKKMARRALYTVLSAKARDNEILVLDGLKLEAPKTKIAVKIFSDLATVKNDLRSRSVLLLYAKKDENTKRAVRNLPNISLDEARNLTAYEALANKYLLFVKDALSVFTK</sequence>
<dbReference type="PANTHER" id="PTHR10746:SF6">
    <property type="entry name" value="LARGE RIBOSOMAL SUBUNIT PROTEIN UL4M"/>
    <property type="match status" value="1"/>
</dbReference>
<keyword evidence="2 5" id="KW-0689">Ribosomal protein</keyword>
<dbReference type="HAMAP" id="MF_01328_B">
    <property type="entry name" value="Ribosomal_uL4_B"/>
    <property type="match status" value="1"/>
</dbReference>
<evidence type="ECO:0000256" key="1">
    <source>
        <dbReference type="ARBA" id="ARBA00010528"/>
    </source>
</evidence>
<reference evidence="7 8" key="1">
    <citation type="journal article" date="2016" name="Nat. Commun.">
        <title>Thousands of microbial genomes shed light on interconnected biogeochemical processes in an aquifer system.</title>
        <authorList>
            <person name="Anantharaman K."/>
            <person name="Brown C.T."/>
            <person name="Hug L.A."/>
            <person name="Sharon I."/>
            <person name="Castelle C.J."/>
            <person name="Probst A.J."/>
            <person name="Thomas B.C."/>
            <person name="Singh A."/>
            <person name="Wilkins M.J."/>
            <person name="Karaoz U."/>
            <person name="Brodie E.L."/>
            <person name="Williams K.H."/>
            <person name="Hubbard S.S."/>
            <person name="Banfield J.F."/>
        </authorList>
    </citation>
    <scope>NUCLEOTIDE SEQUENCE [LARGE SCALE GENOMIC DNA]</scope>
</reference>
<name>A0A1G2K5C1_9BACT</name>
<keyword evidence="5" id="KW-0694">RNA-binding</keyword>
<comment type="function">
    <text evidence="5">Forms part of the polypeptide exit tunnel.</text>
</comment>
<protein>
    <recommendedName>
        <fullName evidence="4 5">Large ribosomal subunit protein uL4</fullName>
    </recommendedName>
</protein>
<comment type="caution">
    <text evidence="7">The sequence shown here is derived from an EMBL/GenBank/DDBJ whole genome shotgun (WGS) entry which is preliminary data.</text>
</comment>
<dbReference type="SUPFAM" id="SSF52166">
    <property type="entry name" value="Ribosomal protein L4"/>
    <property type="match status" value="1"/>
</dbReference>
<evidence type="ECO:0000256" key="5">
    <source>
        <dbReference type="HAMAP-Rule" id="MF_01328"/>
    </source>
</evidence>
<organism evidence="7 8">
    <name type="scientific">Candidatus Sungbacteria bacterium RIFCSPHIGHO2_01_FULL_47_32</name>
    <dbReference type="NCBI Taxonomy" id="1802264"/>
    <lineage>
        <taxon>Bacteria</taxon>
        <taxon>Candidatus Sungiibacteriota</taxon>
    </lineage>
</organism>
<feature type="compositionally biased region" description="Basic residues" evidence="6">
    <location>
        <begin position="59"/>
        <end position="76"/>
    </location>
</feature>
<dbReference type="NCBIfam" id="TIGR03953">
    <property type="entry name" value="rplD_bact"/>
    <property type="match status" value="1"/>
</dbReference>
<accession>A0A1G2K5C1</accession>
<evidence type="ECO:0000256" key="4">
    <source>
        <dbReference type="ARBA" id="ARBA00035244"/>
    </source>
</evidence>
<dbReference type="EMBL" id="MHQC01000037">
    <property type="protein sequence ID" value="OGZ94373.1"/>
    <property type="molecule type" value="Genomic_DNA"/>
</dbReference>
<dbReference type="GO" id="GO:0006412">
    <property type="term" value="P:translation"/>
    <property type="evidence" value="ECO:0007669"/>
    <property type="project" value="UniProtKB-UniRule"/>
</dbReference>
<evidence type="ECO:0000313" key="7">
    <source>
        <dbReference type="EMBL" id="OGZ94373.1"/>
    </source>
</evidence>
<comment type="function">
    <text evidence="5">One of the primary rRNA binding proteins, this protein initially binds near the 5'-end of the 23S rRNA. It is important during the early stages of 50S assembly. It makes multiple contacts with different domains of the 23S rRNA in the assembled 50S subunit and ribosome.</text>
</comment>
<proteinExistence type="inferred from homology"/>
<dbReference type="PANTHER" id="PTHR10746">
    <property type="entry name" value="50S RIBOSOMAL PROTEIN L4"/>
    <property type="match status" value="1"/>
</dbReference>
<dbReference type="Gene3D" id="3.40.1370.10">
    <property type="match status" value="1"/>
</dbReference>
<dbReference type="InterPro" id="IPR023574">
    <property type="entry name" value="Ribosomal_uL4_dom_sf"/>
</dbReference>
<dbReference type="InterPro" id="IPR002136">
    <property type="entry name" value="Ribosomal_uL4"/>
</dbReference>
<dbReference type="Proteomes" id="UP000177152">
    <property type="component" value="Unassembled WGS sequence"/>
</dbReference>